<sequence>MRENLGALLVLQRHARPKGQEEGRKAEEAFYARFGDGPFRRLARWLKSLWPEKSAACRSGASAAATEPRSPANAGTATEEDRRAKPTGIEAGKAA</sequence>
<accession>A0A7Y0AWK6</accession>
<organism evidence="2 3">
    <name type="scientific">Rhizobium terricola</name>
    <dbReference type="NCBI Taxonomy" id="2728849"/>
    <lineage>
        <taxon>Bacteria</taxon>
        <taxon>Pseudomonadati</taxon>
        <taxon>Pseudomonadota</taxon>
        <taxon>Alphaproteobacteria</taxon>
        <taxon>Hyphomicrobiales</taxon>
        <taxon>Rhizobiaceae</taxon>
        <taxon>Rhizobium/Agrobacterium group</taxon>
        <taxon>Rhizobium</taxon>
    </lineage>
</organism>
<dbReference type="EMBL" id="JABBGK010000002">
    <property type="protein sequence ID" value="NML74831.1"/>
    <property type="molecule type" value="Genomic_DNA"/>
</dbReference>
<evidence type="ECO:0000313" key="2">
    <source>
        <dbReference type="EMBL" id="NML74831.1"/>
    </source>
</evidence>
<comment type="caution">
    <text evidence="2">The sequence shown here is derived from an EMBL/GenBank/DDBJ whole genome shotgun (WGS) entry which is preliminary data.</text>
</comment>
<feature type="compositionally biased region" description="Low complexity" evidence="1">
    <location>
        <begin position="56"/>
        <end position="65"/>
    </location>
</feature>
<feature type="region of interest" description="Disordered" evidence="1">
    <location>
        <begin position="56"/>
        <end position="95"/>
    </location>
</feature>
<dbReference type="AlphaFoldDB" id="A0A7Y0AWK6"/>
<reference evidence="2 3" key="1">
    <citation type="submission" date="2020-04" db="EMBL/GenBank/DDBJ databases">
        <title>Rhizobium sp. S-51 isolated from soil.</title>
        <authorList>
            <person name="Dahal R.H."/>
        </authorList>
    </citation>
    <scope>NUCLEOTIDE SEQUENCE [LARGE SCALE GENOMIC DNA]</scope>
    <source>
        <strain evidence="2 3">S-51</strain>
    </source>
</reference>
<dbReference type="RefSeq" id="WP_169590674.1">
    <property type="nucleotide sequence ID" value="NZ_JABBGK010000002.1"/>
</dbReference>
<proteinExistence type="predicted"/>
<gene>
    <name evidence="2" type="ORF">HHL25_11910</name>
</gene>
<keyword evidence="3" id="KW-1185">Reference proteome</keyword>
<evidence type="ECO:0000256" key="1">
    <source>
        <dbReference type="SAM" id="MobiDB-lite"/>
    </source>
</evidence>
<dbReference type="Proteomes" id="UP000541470">
    <property type="component" value="Unassembled WGS sequence"/>
</dbReference>
<name>A0A7Y0AWK6_9HYPH</name>
<evidence type="ECO:0000313" key="3">
    <source>
        <dbReference type="Proteomes" id="UP000541470"/>
    </source>
</evidence>
<protein>
    <submittedName>
        <fullName evidence="2">Uncharacterized protein</fullName>
    </submittedName>
</protein>